<evidence type="ECO:0000313" key="3">
    <source>
        <dbReference type="Proteomes" id="UP001176429"/>
    </source>
</evidence>
<dbReference type="Proteomes" id="UP001176429">
    <property type="component" value="Unassembled WGS sequence"/>
</dbReference>
<comment type="caution">
    <text evidence="2">The sequence shown here is derived from an EMBL/GenBank/DDBJ whole genome shotgun (WGS) entry which is preliminary data.</text>
</comment>
<name>A0ABT9B7Z1_9BACT</name>
<sequence>MITQLTRSFRPTPHDQRVAKLYNFRRRSLWRYLLAALLLSAARPGLLGSFALTWLGLSAGLVLLGLAVVLLSSYRMGPASFAAEVTFRAEGIEVRPADGAPAQAHDWRWLRRADESGRYFFLTVRDLPRLILLLDKHRLAPEEITAFRAWVAARPAG</sequence>
<feature type="transmembrane region" description="Helical" evidence="1">
    <location>
        <begin position="52"/>
        <end position="71"/>
    </location>
</feature>
<reference evidence="2" key="1">
    <citation type="submission" date="2023-07" db="EMBL/GenBank/DDBJ databases">
        <authorList>
            <person name="Kim M.K."/>
        </authorList>
    </citation>
    <scope>NUCLEOTIDE SEQUENCE</scope>
    <source>
        <strain evidence="2">ASUV-10-1</strain>
    </source>
</reference>
<keyword evidence="1" id="KW-0812">Transmembrane</keyword>
<keyword evidence="3" id="KW-1185">Reference proteome</keyword>
<feature type="transmembrane region" description="Helical" evidence="1">
    <location>
        <begin position="29"/>
        <end position="46"/>
    </location>
</feature>
<dbReference type="RefSeq" id="WP_305005711.1">
    <property type="nucleotide sequence ID" value="NZ_JAUQSY010000003.1"/>
</dbReference>
<keyword evidence="1" id="KW-0472">Membrane</keyword>
<protein>
    <recommendedName>
        <fullName evidence="4">YcxB family protein</fullName>
    </recommendedName>
</protein>
<organism evidence="2 3">
    <name type="scientific">Hymenobacter aranciens</name>
    <dbReference type="NCBI Taxonomy" id="3063996"/>
    <lineage>
        <taxon>Bacteria</taxon>
        <taxon>Pseudomonadati</taxon>
        <taxon>Bacteroidota</taxon>
        <taxon>Cytophagia</taxon>
        <taxon>Cytophagales</taxon>
        <taxon>Hymenobacteraceae</taxon>
        <taxon>Hymenobacter</taxon>
    </lineage>
</organism>
<evidence type="ECO:0000313" key="2">
    <source>
        <dbReference type="EMBL" id="MDO7874399.1"/>
    </source>
</evidence>
<keyword evidence="1" id="KW-1133">Transmembrane helix</keyword>
<evidence type="ECO:0000256" key="1">
    <source>
        <dbReference type="SAM" id="Phobius"/>
    </source>
</evidence>
<evidence type="ECO:0008006" key="4">
    <source>
        <dbReference type="Google" id="ProtNLM"/>
    </source>
</evidence>
<accession>A0ABT9B7Z1</accession>
<dbReference type="EMBL" id="JAUQSY010000003">
    <property type="protein sequence ID" value="MDO7874399.1"/>
    <property type="molecule type" value="Genomic_DNA"/>
</dbReference>
<gene>
    <name evidence="2" type="ORF">Q5H93_06615</name>
</gene>
<proteinExistence type="predicted"/>